<sequence>MPETTYLIAAVLVMAGVTFALRAAPFVLLRNSGQSPLLQYLRTSLPPGIMVILVAYSIHTVDFTRAPYGAPALAGIGACAGTYHWSKSPLAAIIAGVAVNMTLTHLL</sequence>
<protein>
    <submittedName>
        <fullName evidence="2">AzlD domain-containing protein</fullName>
    </submittedName>
</protein>
<dbReference type="EMBL" id="BAAABY010000032">
    <property type="protein sequence ID" value="GAA0476370.1"/>
    <property type="molecule type" value="Genomic_DNA"/>
</dbReference>
<keyword evidence="1" id="KW-1133">Transmembrane helix</keyword>
<feature type="transmembrane region" description="Helical" evidence="1">
    <location>
        <begin position="6"/>
        <end position="28"/>
    </location>
</feature>
<name>A0ABP3KCH2_9ACTN</name>
<proteinExistence type="predicted"/>
<accession>A0ABP3KCH2</accession>
<organism evidence="2 3">
    <name type="scientific">Streptomyces olivaceiscleroticus</name>
    <dbReference type="NCBI Taxonomy" id="68245"/>
    <lineage>
        <taxon>Bacteria</taxon>
        <taxon>Bacillati</taxon>
        <taxon>Actinomycetota</taxon>
        <taxon>Actinomycetes</taxon>
        <taxon>Kitasatosporales</taxon>
        <taxon>Streptomycetaceae</taxon>
        <taxon>Streptomyces</taxon>
    </lineage>
</organism>
<evidence type="ECO:0000313" key="3">
    <source>
        <dbReference type="Proteomes" id="UP001500909"/>
    </source>
</evidence>
<gene>
    <name evidence="2" type="ORF">GCM10010361_46070</name>
</gene>
<comment type="caution">
    <text evidence="2">The sequence shown here is derived from an EMBL/GenBank/DDBJ whole genome shotgun (WGS) entry which is preliminary data.</text>
</comment>
<evidence type="ECO:0000256" key="1">
    <source>
        <dbReference type="SAM" id="Phobius"/>
    </source>
</evidence>
<keyword evidence="1" id="KW-0472">Membrane</keyword>
<keyword evidence="1" id="KW-0812">Transmembrane</keyword>
<dbReference type="InterPro" id="IPR008407">
    <property type="entry name" value="Brnchd-chn_aa_trnsp_AzlD"/>
</dbReference>
<keyword evidence="3" id="KW-1185">Reference proteome</keyword>
<dbReference type="RefSeq" id="WP_052868915.1">
    <property type="nucleotide sequence ID" value="NZ_BAAABY010000032.1"/>
</dbReference>
<reference evidence="3" key="1">
    <citation type="journal article" date="2019" name="Int. J. Syst. Evol. Microbiol.">
        <title>The Global Catalogue of Microorganisms (GCM) 10K type strain sequencing project: providing services to taxonomists for standard genome sequencing and annotation.</title>
        <authorList>
            <consortium name="The Broad Institute Genomics Platform"/>
            <consortium name="The Broad Institute Genome Sequencing Center for Infectious Disease"/>
            <person name="Wu L."/>
            <person name="Ma J."/>
        </authorList>
    </citation>
    <scope>NUCLEOTIDE SEQUENCE [LARGE SCALE GENOMIC DNA]</scope>
    <source>
        <strain evidence="3">JCM 4805</strain>
    </source>
</reference>
<evidence type="ECO:0000313" key="2">
    <source>
        <dbReference type="EMBL" id="GAA0476370.1"/>
    </source>
</evidence>
<dbReference type="Proteomes" id="UP001500909">
    <property type="component" value="Unassembled WGS sequence"/>
</dbReference>
<feature type="transmembrane region" description="Helical" evidence="1">
    <location>
        <begin position="40"/>
        <end position="58"/>
    </location>
</feature>
<dbReference type="Pfam" id="PF05437">
    <property type="entry name" value="AzlD"/>
    <property type="match status" value="1"/>
</dbReference>